<dbReference type="SUPFAM" id="SSF51206">
    <property type="entry name" value="cAMP-binding domain-like"/>
    <property type="match status" value="1"/>
</dbReference>
<dbReference type="CDD" id="cd00038">
    <property type="entry name" value="CAP_ED"/>
    <property type="match status" value="1"/>
</dbReference>
<dbReference type="InterPro" id="IPR018490">
    <property type="entry name" value="cNMP-bd_dom_sf"/>
</dbReference>
<organism evidence="1 2">
    <name type="scientific">Agitococcus lubricus</name>
    <dbReference type="NCBI Taxonomy" id="1077255"/>
    <lineage>
        <taxon>Bacteria</taxon>
        <taxon>Pseudomonadati</taxon>
        <taxon>Pseudomonadota</taxon>
        <taxon>Gammaproteobacteria</taxon>
        <taxon>Moraxellales</taxon>
        <taxon>Moraxellaceae</taxon>
        <taxon>Agitococcus</taxon>
    </lineage>
</organism>
<dbReference type="AlphaFoldDB" id="A0A2T5J3J2"/>
<dbReference type="Gene3D" id="2.60.120.10">
    <property type="entry name" value="Jelly Rolls"/>
    <property type="match status" value="1"/>
</dbReference>
<dbReference type="EMBL" id="QAON01000001">
    <property type="protein sequence ID" value="PTQ91171.1"/>
    <property type="molecule type" value="Genomic_DNA"/>
</dbReference>
<sequence>MAKSIFLPSLQDHESAWITQKLQSLPLKSVDKGQRLYTEGQYFDTVYITLSGLYRSYYIFENQEVNLRFLAGHSLLCPLSSLGSLLYGGDKQKSVESIECVSAGQVFCLSVKDFIPHPKQNDYATHLKVFNTIVFEHYLSLERRLRMIQLKRAKQRYDYFCQVMPVDIVHGMPSFHIASYLGITPEALSRIKSKN</sequence>
<accession>A0A2T5J3J2</accession>
<evidence type="ECO:0000313" key="2">
    <source>
        <dbReference type="Proteomes" id="UP000244223"/>
    </source>
</evidence>
<keyword evidence="2" id="KW-1185">Reference proteome</keyword>
<reference evidence="1 2" key="1">
    <citation type="submission" date="2018-04" db="EMBL/GenBank/DDBJ databases">
        <title>Genomic Encyclopedia of Archaeal and Bacterial Type Strains, Phase II (KMG-II): from individual species to whole genera.</title>
        <authorList>
            <person name="Goeker M."/>
        </authorList>
    </citation>
    <scope>NUCLEOTIDE SEQUENCE [LARGE SCALE GENOMIC DNA]</scope>
    <source>
        <strain evidence="1 2">DSM 5822</strain>
    </source>
</reference>
<evidence type="ECO:0000313" key="1">
    <source>
        <dbReference type="EMBL" id="PTQ91171.1"/>
    </source>
</evidence>
<dbReference type="Proteomes" id="UP000244223">
    <property type="component" value="Unassembled WGS sequence"/>
</dbReference>
<proteinExistence type="predicted"/>
<name>A0A2T5J3J2_9GAMM</name>
<protein>
    <submittedName>
        <fullName evidence="1">CRP-like cAMP-binding protein</fullName>
    </submittedName>
</protein>
<gene>
    <name evidence="1" type="ORF">C8N29_101243</name>
</gene>
<dbReference type="InterPro" id="IPR014710">
    <property type="entry name" value="RmlC-like_jellyroll"/>
</dbReference>
<dbReference type="InterPro" id="IPR000595">
    <property type="entry name" value="cNMP-bd_dom"/>
</dbReference>
<comment type="caution">
    <text evidence="1">The sequence shown here is derived from an EMBL/GenBank/DDBJ whole genome shotgun (WGS) entry which is preliminary data.</text>
</comment>